<dbReference type="Proteomes" id="UP000494206">
    <property type="component" value="Unassembled WGS sequence"/>
</dbReference>
<dbReference type="Pfam" id="PF12251">
    <property type="entry name" value="SNAPC3"/>
    <property type="match status" value="1"/>
</dbReference>
<accession>A0A8S1ES96</accession>
<dbReference type="GO" id="GO:0001006">
    <property type="term" value="F:RNA polymerase III type 3 promoter sequence-specific DNA binding"/>
    <property type="evidence" value="ECO:0007669"/>
    <property type="project" value="TreeGrafter"/>
</dbReference>
<dbReference type="GO" id="GO:0003681">
    <property type="term" value="F:bent DNA binding"/>
    <property type="evidence" value="ECO:0007669"/>
    <property type="project" value="TreeGrafter"/>
</dbReference>
<reference evidence="1 2" key="1">
    <citation type="submission" date="2020-04" db="EMBL/GenBank/DDBJ databases">
        <authorList>
            <person name="Laetsch R D."/>
            <person name="Stevens L."/>
            <person name="Kumar S."/>
            <person name="Blaxter L. M."/>
        </authorList>
    </citation>
    <scope>NUCLEOTIDE SEQUENCE [LARGE SCALE GENOMIC DNA]</scope>
</reference>
<evidence type="ECO:0008006" key="3">
    <source>
        <dbReference type="Google" id="ProtNLM"/>
    </source>
</evidence>
<dbReference type="GO" id="GO:0000978">
    <property type="term" value="F:RNA polymerase II cis-regulatory region sequence-specific DNA binding"/>
    <property type="evidence" value="ECO:0007669"/>
    <property type="project" value="TreeGrafter"/>
</dbReference>
<dbReference type="PANTHER" id="PTHR13421:SF22">
    <property type="entry name" value="SNRNA-ACTIVATING PROTEIN COMPLEX SUBUNIT 3"/>
    <property type="match status" value="1"/>
</dbReference>
<dbReference type="EMBL" id="CADEPM010000003">
    <property type="protein sequence ID" value="CAB3403679.1"/>
    <property type="molecule type" value="Genomic_DNA"/>
</dbReference>
<dbReference type="GO" id="GO:0001046">
    <property type="term" value="F:core promoter sequence-specific DNA binding"/>
    <property type="evidence" value="ECO:0007669"/>
    <property type="project" value="TreeGrafter"/>
</dbReference>
<dbReference type="GO" id="GO:0042795">
    <property type="term" value="P:snRNA transcription by RNA polymerase II"/>
    <property type="evidence" value="ECO:0007669"/>
    <property type="project" value="TreeGrafter"/>
</dbReference>
<protein>
    <recommendedName>
        <fullName evidence="3">Small nuclear RNA-activating complex polypeptide 3</fullName>
    </recommendedName>
</protein>
<gene>
    <name evidence="1" type="ORF">CBOVIS_LOCUS6115</name>
</gene>
<dbReference type="OrthoDB" id="9972728at2759"/>
<organism evidence="1 2">
    <name type="scientific">Caenorhabditis bovis</name>
    <dbReference type="NCBI Taxonomy" id="2654633"/>
    <lineage>
        <taxon>Eukaryota</taxon>
        <taxon>Metazoa</taxon>
        <taxon>Ecdysozoa</taxon>
        <taxon>Nematoda</taxon>
        <taxon>Chromadorea</taxon>
        <taxon>Rhabditida</taxon>
        <taxon>Rhabditina</taxon>
        <taxon>Rhabditomorpha</taxon>
        <taxon>Rhabditoidea</taxon>
        <taxon>Rhabditidae</taxon>
        <taxon>Peloderinae</taxon>
        <taxon>Caenorhabditis</taxon>
    </lineage>
</organism>
<name>A0A8S1ES96_9PELO</name>
<dbReference type="AlphaFoldDB" id="A0A8S1ES96"/>
<keyword evidence="2" id="KW-1185">Reference proteome</keyword>
<dbReference type="GO" id="GO:0019185">
    <property type="term" value="C:snRNA-activating protein complex"/>
    <property type="evidence" value="ECO:0007669"/>
    <property type="project" value="TreeGrafter"/>
</dbReference>
<evidence type="ECO:0000313" key="1">
    <source>
        <dbReference type="EMBL" id="CAB3403679.1"/>
    </source>
</evidence>
<evidence type="ECO:0000313" key="2">
    <source>
        <dbReference type="Proteomes" id="UP000494206"/>
    </source>
</evidence>
<proteinExistence type="predicted"/>
<dbReference type="GO" id="GO:0042796">
    <property type="term" value="P:snRNA transcription by RNA polymerase III"/>
    <property type="evidence" value="ECO:0007669"/>
    <property type="project" value="TreeGrafter"/>
</dbReference>
<dbReference type="PANTHER" id="PTHR13421">
    <property type="entry name" value="SNRNA-ACTIVATING PROTEIN COMPLEX SUBUNIT 3"/>
    <property type="match status" value="1"/>
</dbReference>
<comment type="caution">
    <text evidence="1">The sequence shown here is derived from an EMBL/GenBank/DDBJ whole genome shotgun (WGS) entry which is preliminary data.</text>
</comment>
<sequence>MDRKFNSDNQWFISPLTDLKAFRDDALQANSDLRDSIKIGDEFCEDPKLLLMCTTGCSKEEANDVIDHGLNLDNFTNDPPFEQKEFEEMKEESRDECDKYNLNVLKFTKKRDEYCQASRQRKSQYITTLKYDRITFNILGESKLFRPQTAFKQECESDIVMIVDVLAPYNRILSKSELRSSRLMKPESKLMVRGETLLSDFRKKLFCLCDAVIQLEDGKELLEPNVENSTAELFPSSFIFINDTFYVDLSHENSKDISVPIREFMAKKKIFDPVDAQSIEGVKFVDLTLRLGQPYVYQHSGYCEHLLIFHDLKLLHPSDIQPIQAYPMSIYIRGFERKCDSCHKGFVSYVMEKSELVPMTYCFMCHDCFKDFGFSNGMKTHSFRAWPYYDLNNLKA</sequence>
<dbReference type="InterPro" id="IPR022042">
    <property type="entry name" value="snRNA-activating_su3"/>
</dbReference>